<dbReference type="PANTHER" id="PTHR43591">
    <property type="entry name" value="METHYLTRANSFERASE"/>
    <property type="match status" value="1"/>
</dbReference>
<keyword evidence="2" id="KW-0808">Transferase</keyword>
<dbReference type="PANTHER" id="PTHR43591:SF24">
    <property type="entry name" value="2-METHOXY-6-POLYPRENYL-1,4-BENZOQUINOL METHYLASE, MITOCHONDRIAL"/>
    <property type="match status" value="1"/>
</dbReference>
<dbReference type="CDD" id="cd02440">
    <property type="entry name" value="AdoMet_MTases"/>
    <property type="match status" value="1"/>
</dbReference>
<evidence type="ECO:0000313" key="2">
    <source>
        <dbReference type="EMBL" id="CUH42893.1"/>
    </source>
</evidence>
<keyword evidence="2" id="KW-0830">Ubiquinone</keyword>
<sequence>MAADATQEELQAGRGYEALFVPALFAPWCDHVTGGAGIADGAHVLDVACGTGVLTRAARERTKNSGRVVGLDPAPGMIAAAREVEPNIEWILGNAEDLPLEDGSFDCVISQFGMMFFQDIQKAAQEMYRVTKPGGRLAVAIWYTIDQNPAYRDIVAVLEEHVSPEAANSVRLPFSLGDPDEVVTILSRAGFDGVAFETKSVQATFPSTRTMVEVELRGWLPLFDIHLSEEKIAEVLVQSDVRLSKYATPTGNAVFPTTAYVMTAHKPE</sequence>
<accession>A0A0P1E3G6</accession>
<dbReference type="Pfam" id="PF08241">
    <property type="entry name" value="Methyltransf_11"/>
    <property type="match status" value="1"/>
</dbReference>
<evidence type="ECO:0000259" key="1">
    <source>
        <dbReference type="Pfam" id="PF08241"/>
    </source>
</evidence>
<evidence type="ECO:0000313" key="3">
    <source>
        <dbReference type="Proteomes" id="UP000050786"/>
    </source>
</evidence>
<dbReference type="EC" id="2.1.1.163" evidence="2"/>
<gene>
    <name evidence="2" type="primary">ubiE_4</name>
    <name evidence="2" type="ORF">RUM4293_01782</name>
</gene>
<dbReference type="Proteomes" id="UP000050786">
    <property type="component" value="Unassembled WGS sequence"/>
</dbReference>
<feature type="domain" description="Methyltransferase type 11" evidence="1">
    <location>
        <begin position="45"/>
        <end position="138"/>
    </location>
</feature>
<reference evidence="3" key="1">
    <citation type="submission" date="2015-09" db="EMBL/GenBank/DDBJ databases">
        <authorList>
            <person name="Rodrigo-Torres L."/>
            <person name="Arahal D.R."/>
        </authorList>
    </citation>
    <scope>NUCLEOTIDE SEQUENCE [LARGE SCALE GENOMIC DNA]</scope>
    <source>
        <strain evidence="3">CECT 4293</strain>
    </source>
</reference>
<dbReference type="Gene3D" id="3.40.50.150">
    <property type="entry name" value="Vaccinia Virus protein VP39"/>
    <property type="match status" value="1"/>
</dbReference>
<dbReference type="InterPro" id="IPR029063">
    <property type="entry name" value="SAM-dependent_MTases_sf"/>
</dbReference>
<dbReference type="SUPFAM" id="SSF53335">
    <property type="entry name" value="S-adenosyl-L-methionine-dependent methyltransferases"/>
    <property type="match status" value="1"/>
</dbReference>
<dbReference type="EMBL" id="CYPS01000032">
    <property type="protein sequence ID" value="CUH42893.1"/>
    <property type="molecule type" value="Genomic_DNA"/>
</dbReference>
<name>A0A0P1E3G6_9RHOB</name>
<organism evidence="2 3">
    <name type="scientific">Ruegeria atlantica</name>
    <dbReference type="NCBI Taxonomy" id="81569"/>
    <lineage>
        <taxon>Bacteria</taxon>
        <taxon>Pseudomonadati</taxon>
        <taxon>Pseudomonadota</taxon>
        <taxon>Alphaproteobacteria</taxon>
        <taxon>Rhodobacterales</taxon>
        <taxon>Roseobacteraceae</taxon>
        <taxon>Ruegeria</taxon>
    </lineage>
</organism>
<dbReference type="GO" id="GO:0043770">
    <property type="term" value="F:demethylmenaquinone methyltransferase activity"/>
    <property type="evidence" value="ECO:0007669"/>
    <property type="project" value="UniProtKB-EC"/>
</dbReference>
<dbReference type="RefSeq" id="WP_058272947.1">
    <property type="nucleotide sequence ID" value="NZ_CYPS01000032.1"/>
</dbReference>
<dbReference type="AlphaFoldDB" id="A0A0P1E3G6"/>
<dbReference type="InterPro" id="IPR013216">
    <property type="entry name" value="Methyltransf_11"/>
</dbReference>
<proteinExistence type="predicted"/>
<dbReference type="GO" id="GO:0032259">
    <property type="term" value="P:methylation"/>
    <property type="evidence" value="ECO:0007669"/>
    <property type="project" value="UniProtKB-KW"/>
</dbReference>
<dbReference type="GO" id="GO:0008757">
    <property type="term" value="F:S-adenosylmethionine-dependent methyltransferase activity"/>
    <property type="evidence" value="ECO:0007669"/>
    <property type="project" value="InterPro"/>
</dbReference>
<protein>
    <submittedName>
        <fullName evidence="2">Ubiquinone/menaquinone biosynthesis methyltransferase ubiE</fullName>
        <ecNumber evidence="2">2.1.1.163</ecNumber>
    </submittedName>
</protein>
<keyword evidence="2" id="KW-0489">Methyltransferase</keyword>
<keyword evidence="3" id="KW-1185">Reference proteome</keyword>